<dbReference type="Proteomes" id="UP000006693">
    <property type="component" value="Chromosome 2"/>
</dbReference>
<reference evidence="2 3" key="1">
    <citation type="journal article" date="2004" name="Proc. Natl. Acad. Sci. U.S.A.">
        <title>Structural flexibility in the Burkholderia mallei genome.</title>
        <authorList>
            <person name="Nierman W.C."/>
            <person name="DeShazer D."/>
            <person name="Kim H.S."/>
            <person name="Tettelin H."/>
            <person name="Nelson K.E."/>
            <person name="Feldblyum T."/>
            <person name="Ulrich R.L."/>
            <person name="Ronning C.M."/>
            <person name="Brinkac L.M."/>
            <person name="Daugherty S.C."/>
            <person name="Davidsen T.D."/>
            <person name="Deboy R.T."/>
            <person name="Dimitrov G."/>
            <person name="Dodson R.J."/>
            <person name="Durkin A.S."/>
            <person name="Gwinn M.L."/>
            <person name="Haft D.H."/>
            <person name="Khouri H."/>
            <person name="Kolonay J.F."/>
            <person name="Madupu R."/>
            <person name="Mohammoud Y."/>
            <person name="Nelson W.C."/>
            <person name="Radune D."/>
            <person name="Romero C.M."/>
            <person name="Sarria S."/>
            <person name="Selengut J."/>
            <person name="Shamblin C."/>
            <person name="Sullivan S.A."/>
            <person name="White O."/>
            <person name="Yu Y."/>
            <person name="Zafar N."/>
            <person name="Zhou L."/>
            <person name="Fraser C.M."/>
        </authorList>
    </citation>
    <scope>NUCLEOTIDE SEQUENCE [LARGE SCALE GENOMIC DNA]</scope>
    <source>
        <strain evidence="2 3">ATCC 23344</strain>
    </source>
</reference>
<name>A0A0H2XCP0_BURMA</name>
<dbReference type="HOGENOM" id="CLU_2463141_0_0_4"/>
<organism evidence="2 3">
    <name type="scientific">Burkholderia mallei (strain ATCC 23344)</name>
    <dbReference type="NCBI Taxonomy" id="243160"/>
    <lineage>
        <taxon>Bacteria</taxon>
        <taxon>Pseudomonadati</taxon>
        <taxon>Pseudomonadota</taxon>
        <taxon>Betaproteobacteria</taxon>
        <taxon>Burkholderiales</taxon>
        <taxon>Burkholderiaceae</taxon>
        <taxon>Burkholderia</taxon>
        <taxon>pseudomallei group</taxon>
    </lineage>
</organism>
<evidence type="ECO:0000313" key="2">
    <source>
        <dbReference type="EMBL" id="AAY59103.1"/>
    </source>
</evidence>
<keyword evidence="3" id="KW-1185">Reference proteome</keyword>
<gene>
    <name evidence="2" type="ordered locus">BMAA0628</name>
</gene>
<accession>A0A0H2XCP0</accession>
<proteinExistence type="predicted"/>
<dbReference type="PATRIC" id="fig|243160.12.peg.4134"/>
<evidence type="ECO:0000313" key="3">
    <source>
        <dbReference type="Proteomes" id="UP000006693"/>
    </source>
</evidence>
<feature type="compositionally biased region" description="Basic and acidic residues" evidence="1">
    <location>
        <begin position="42"/>
        <end position="52"/>
    </location>
</feature>
<sequence>MPRNVARREAHAPRSRRRSTCFRFTEPAVRALFPDVPVRRPARSEGVWRRPDNSTPPPLARAREPPRCGAGFPNRWLSLPRASISKPRSSSD</sequence>
<dbReference type="AlphaFoldDB" id="A0A0H2XCP0"/>
<protein>
    <submittedName>
        <fullName evidence="2">Uncharacterized protein</fullName>
    </submittedName>
</protein>
<evidence type="ECO:0000256" key="1">
    <source>
        <dbReference type="SAM" id="MobiDB-lite"/>
    </source>
</evidence>
<dbReference type="KEGG" id="bma:BMAA0628"/>
<dbReference type="EMBL" id="CP000011">
    <property type="protein sequence ID" value="AAY59103.1"/>
    <property type="molecule type" value="Genomic_DNA"/>
</dbReference>
<feature type="region of interest" description="Disordered" evidence="1">
    <location>
        <begin position="40"/>
        <end position="92"/>
    </location>
</feature>